<feature type="domain" description="SET" evidence="2">
    <location>
        <begin position="347"/>
        <end position="496"/>
    </location>
</feature>
<gene>
    <name evidence="3" type="ORF">HJC23_009135</name>
</gene>
<dbReference type="InterPro" id="IPR046341">
    <property type="entry name" value="SET_dom_sf"/>
</dbReference>
<evidence type="ECO:0000256" key="1">
    <source>
        <dbReference type="SAM" id="SignalP"/>
    </source>
</evidence>
<dbReference type="PROSITE" id="PS50280">
    <property type="entry name" value="SET"/>
    <property type="match status" value="1"/>
</dbReference>
<dbReference type="Pfam" id="PF00856">
    <property type="entry name" value="SET"/>
    <property type="match status" value="1"/>
</dbReference>
<accession>A0ABD3NZY6</accession>
<evidence type="ECO:0000313" key="3">
    <source>
        <dbReference type="EMBL" id="KAL3780929.1"/>
    </source>
</evidence>
<dbReference type="Gene3D" id="2.170.270.10">
    <property type="entry name" value="SET domain"/>
    <property type="match status" value="2"/>
</dbReference>
<reference evidence="3 4" key="1">
    <citation type="journal article" date="2020" name="G3 (Bethesda)">
        <title>Improved Reference Genome for Cyclotella cryptica CCMP332, a Model for Cell Wall Morphogenesis, Salinity Adaptation, and Lipid Production in Diatoms (Bacillariophyta).</title>
        <authorList>
            <person name="Roberts W.R."/>
            <person name="Downey K.M."/>
            <person name="Ruck E.C."/>
            <person name="Traller J.C."/>
            <person name="Alverson A.J."/>
        </authorList>
    </citation>
    <scope>NUCLEOTIDE SEQUENCE [LARGE SCALE GENOMIC DNA]</scope>
    <source>
        <strain evidence="3 4">CCMP332</strain>
    </source>
</reference>
<dbReference type="InterPro" id="IPR001214">
    <property type="entry name" value="SET_dom"/>
</dbReference>
<dbReference type="AlphaFoldDB" id="A0ABD3NZY6"/>
<comment type="caution">
    <text evidence="3">The sequence shown here is derived from an EMBL/GenBank/DDBJ whole genome shotgun (WGS) entry which is preliminary data.</text>
</comment>
<proteinExistence type="predicted"/>
<feature type="chain" id="PRO_5044835509" description="SET domain-containing protein" evidence="1">
    <location>
        <begin position="21"/>
        <end position="659"/>
    </location>
</feature>
<sequence length="659" mass="74723">MFHRVHRQLLAALLFVCIHGRNGCVASGEAGVTYSRGDQSVYLAARGAAYDSDHVDPSHFKLLRKRLASPTVGETYDDPNECTIYLAESSIPNAGLGLYTAVPYQRHQPIGHSEIGILMQDPDFHAPPDRHRVDLLSSYVWSATPLTFGEHEVGHGEAVCPGIGMMSNCHFGLINVEHTSNWKKHYWQDGTDALAVEGGKHSTLSDVGRGSYTWHGNVRYEAHNNIQAGEELFLSYGPQWYENSSSDFGGLIPSAEHFKMADIGLINFMNSLVDPSGMKFEDGVLNHRVPYERLLKKAERYDARLRAALPDNVEDVPMAIELGTARFSTKDSIRSPEWLKENGACLDKIVGGASTIPQAGRGAFATRTIKEGGIITTTEVITIDKDVLKLRKEIKRKDGQIRSRHAGYQLILNYCYGHRDSSLAFFPTSQSVNFINHGSKEDANAEIRWSSFQYHKSEWINYTLAEMKRLDKAGLLFDVVATKNISRGDEILLYYGEIWEENWDRHIGSWGSSPKNFTDMKGVNTTVDFNRKGFVFRTEEELMTNPYPDHLMTRCGFELPTETKADYEVNDPKRVPCDILERDPIENTDRFFYRAKVEYTDKATNEVMLYSVKYDSRQNFLAFVDKPYTRDYYRKGAFRQSIGLREGIIPSQWMHRLEG</sequence>
<keyword evidence="4" id="KW-1185">Reference proteome</keyword>
<dbReference type="EMBL" id="JABMIG020000334">
    <property type="protein sequence ID" value="KAL3780929.1"/>
    <property type="molecule type" value="Genomic_DNA"/>
</dbReference>
<dbReference type="Proteomes" id="UP001516023">
    <property type="component" value="Unassembled WGS sequence"/>
</dbReference>
<keyword evidence="1" id="KW-0732">Signal</keyword>
<organism evidence="3 4">
    <name type="scientific">Cyclotella cryptica</name>
    <dbReference type="NCBI Taxonomy" id="29204"/>
    <lineage>
        <taxon>Eukaryota</taxon>
        <taxon>Sar</taxon>
        <taxon>Stramenopiles</taxon>
        <taxon>Ochrophyta</taxon>
        <taxon>Bacillariophyta</taxon>
        <taxon>Coscinodiscophyceae</taxon>
        <taxon>Thalassiosirophycidae</taxon>
        <taxon>Stephanodiscales</taxon>
        <taxon>Stephanodiscaceae</taxon>
        <taxon>Cyclotella</taxon>
    </lineage>
</organism>
<feature type="signal peptide" evidence="1">
    <location>
        <begin position="1"/>
        <end position="20"/>
    </location>
</feature>
<protein>
    <recommendedName>
        <fullName evidence="2">SET domain-containing protein</fullName>
    </recommendedName>
</protein>
<evidence type="ECO:0000259" key="2">
    <source>
        <dbReference type="PROSITE" id="PS50280"/>
    </source>
</evidence>
<evidence type="ECO:0000313" key="4">
    <source>
        <dbReference type="Proteomes" id="UP001516023"/>
    </source>
</evidence>
<dbReference type="SUPFAM" id="SSF82199">
    <property type="entry name" value="SET domain"/>
    <property type="match status" value="2"/>
</dbReference>
<name>A0ABD3NZY6_9STRA</name>